<accession>A0AAW1WZ89</accession>
<comment type="caution">
    <text evidence="1">The sequence shown here is derived from an EMBL/GenBank/DDBJ whole genome shotgun (WGS) entry which is preliminary data.</text>
</comment>
<gene>
    <name evidence="1" type="ORF">M0R45_026237</name>
</gene>
<evidence type="ECO:0000313" key="1">
    <source>
        <dbReference type="EMBL" id="KAK9929129.1"/>
    </source>
</evidence>
<evidence type="ECO:0000313" key="2">
    <source>
        <dbReference type="Proteomes" id="UP001457282"/>
    </source>
</evidence>
<sequence length="69" mass="7580">MMPSPLHTAELNSAPSHQFKTGCNLTVHTTRAHCEPVNSSPSLAALCQCPHISHQSLHPWRLMQITAQP</sequence>
<organism evidence="1 2">
    <name type="scientific">Rubus argutus</name>
    <name type="common">Southern blackberry</name>
    <dbReference type="NCBI Taxonomy" id="59490"/>
    <lineage>
        <taxon>Eukaryota</taxon>
        <taxon>Viridiplantae</taxon>
        <taxon>Streptophyta</taxon>
        <taxon>Embryophyta</taxon>
        <taxon>Tracheophyta</taxon>
        <taxon>Spermatophyta</taxon>
        <taxon>Magnoliopsida</taxon>
        <taxon>eudicotyledons</taxon>
        <taxon>Gunneridae</taxon>
        <taxon>Pentapetalae</taxon>
        <taxon>rosids</taxon>
        <taxon>fabids</taxon>
        <taxon>Rosales</taxon>
        <taxon>Rosaceae</taxon>
        <taxon>Rosoideae</taxon>
        <taxon>Rosoideae incertae sedis</taxon>
        <taxon>Rubus</taxon>
    </lineage>
</organism>
<reference evidence="1 2" key="1">
    <citation type="journal article" date="2023" name="G3 (Bethesda)">
        <title>A chromosome-length genome assembly and annotation of blackberry (Rubus argutus, cv. 'Hillquist').</title>
        <authorList>
            <person name="Bruna T."/>
            <person name="Aryal R."/>
            <person name="Dudchenko O."/>
            <person name="Sargent D.J."/>
            <person name="Mead D."/>
            <person name="Buti M."/>
            <person name="Cavallini A."/>
            <person name="Hytonen T."/>
            <person name="Andres J."/>
            <person name="Pham M."/>
            <person name="Weisz D."/>
            <person name="Mascagni F."/>
            <person name="Usai G."/>
            <person name="Natali L."/>
            <person name="Bassil N."/>
            <person name="Fernandez G.E."/>
            <person name="Lomsadze A."/>
            <person name="Armour M."/>
            <person name="Olukolu B."/>
            <person name="Poorten T."/>
            <person name="Britton C."/>
            <person name="Davik J."/>
            <person name="Ashrafi H."/>
            <person name="Aiden E.L."/>
            <person name="Borodovsky M."/>
            <person name="Worthington M."/>
        </authorList>
    </citation>
    <scope>NUCLEOTIDE SEQUENCE [LARGE SCALE GENOMIC DNA]</scope>
    <source>
        <strain evidence="1">PI 553951</strain>
    </source>
</reference>
<keyword evidence="2" id="KW-1185">Reference proteome</keyword>
<dbReference type="AlphaFoldDB" id="A0AAW1WZ89"/>
<protein>
    <submittedName>
        <fullName evidence="1">Uncharacterized protein</fullName>
    </submittedName>
</protein>
<dbReference type="EMBL" id="JBEDUW010000005">
    <property type="protein sequence ID" value="KAK9929129.1"/>
    <property type="molecule type" value="Genomic_DNA"/>
</dbReference>
<dbReference type="Proteomes" id="UP001457282">
    <property type="component" value="Unassembled WGS sequence"/>
</dbReference>
<proteinExistence type="predicted"/>
<name>A0AAW1WZ89_RUBAR</name>